<dbReference type="AlphaFoldDB" id="A0E9X0"/>
<gene>
    <name evidence="3" type="ORF">GSPATT00024818001</name>
</gene>
<keyword evidence="4" id="KW-1185">Reference proteome</keyword>
<dbReference type="SMART" id="SM00360">
    <property type="entry name" value="RRM"/>
    <property type="match status" value="1"/>
</dbReference>
<dbReference type="OrthoDB" id="296632at2759"/>
<evidence type="ECO:0000256" key="1">
    <source>
        <dbReference type="PROSITE-ProRule" id="PRU00176"/>
    </source>
</evidence>
<accession>A0E9X0</accession>
<dbReference type="SUPFAM" id="SSF54928">
    <property type="entry name" value="RNA-binding domain, RBD"/>
    <property type="match status" value="1"/>
</dbReference>
<dbReference type="InterPro" id="IPR012677">
    <property type="entry name" value="Nucleotide-bd_a/b_plait_sf"/>
</dbReference>
<evidence type="ECO:0000259" key="2">
    <source>
        <dbReference type="PROSITE" id="PS50102"/>
    </source>
</evidence>
<feature type="domain" description="RRM" evidence="2">
    <location>
        <begin position="22"/>
        <end position="99"/>
    </location>
</feature>
<dbReference type="GeneID" id="5045269"/>
<keyword evidence="1" id="KW-0694">RNA-binding</keyword>
<evidence type="ECO:0000313" key="4">
    <source>
        <dbReference type="Proteomes" id="UP000000600"/>
    </source>
</evidence>
<organism evidence="3 4">
    <name type="scientific">Paramecium tetraurelia</name>
    <dbReference type="NCBI Taxonomy" id="5888"/>
    <lineage>
        <taxon>Eukaryota</taxon>
        <taxon>Sar</taxon>
        <taxon>Alveolata</taxon>
        <taxon>Ciliophora</taxon>
        <taxon>Intramacronucleata</taxon>
        <taxon>Oligohymenophorea</taxon>
        <taxon>Peniculida</taxon>
        <taxon>Parameciidae</taxon>
        <taxon>Paramecium</taxon>
    </lineage>
</organism>
<dbReference type="InterPro" id="IPR000504">
    <property type="entry name" value="RRM_dom"/>
</dbReference>
<dbReference type="STRING" id="5888.A0E9X0"/>
<dbReference type="Proteomes" id="UP000000600">
    <property type="component" value="Unassembled WGS sequence"/>
</dbReference>
<dbReference type="FunFam" id="3.30.70.330:FF:000890">
    <property type="entry name" value="Uncharacterized protein"/>
    <property type="match status" value="1"/>
</dbReference>
<sequence>MPQQSQFRFSQAKSISINPPSQTLHLSNIKGKMCEDDTYIKELFKGIGNVQAIKFIHIDKQKHMALVRLSSLEEALNGAALLHGKEVMGRKINVSFTKSKLC</sequence>
<dbReference type="KEGG" id="ptm:GSPATT00024818001"/>
<dbReference type="Gene3D" id="3.30.70.330">
    <property type="match status" value="1"/>
</dbReference>
<dbReference type="PROSITE" id="PS50102">
    <property type="entry name" value="RRM"/>
    <property type="match status" value="1"/>
</dbReference>
<name>A0E9X0_PARTE</name>
<reference evidence="3 4" key="1">
    <citation type="journal article" date="2006" name="Nature">
        <title>Global trends of whole-genome duplications revealed by the ciliate Paramecium tetraurelia.</title>
        <authorList>
            <consortium name="Genoscope"/>
            <person name="Aury J.-M."/>
            <person name="Jaillon O."/>
            <person name="Duret L."/>
            <person name="Noel B."/>
            <person name="Jubin C."/>
            <person name="Porcel B.M."/>
            <person name="Segurens B."/>
            <person name="Daubin V."/>
            <person name="Anthouard V."/>
            <person name="Aiach N."/>
            <person name="Arnaiz O."/>
            <person name="Billaut A."/>
            <person name="Beisson J."/>
            <person name="Blanc I."/>
            <person name="Bouhouche K."/>
            <person name="Camara F."/>
            <person name="Duharcourt S."/>
            <person name="Guigo R."/>
            <person name="Gogendeau D."/>
            <person name="Katinka M."/>
            <person name="Keller A.-M."/>
            <person name="Kissmehl R."/>
            <person name="Klotz C."/>
            <person name="Koll F."/>
            <person name="Le Moue A."/>
            <person name="Lepere C."/>
            <person name="Malinsky S."/>
            <person name="Nowacki M."/>
            <person name="Nowak J.K."/>
            <person name="Plattner H."/>
            <person name="Poulain J."/>
            <person name="Ruiz F."/>
            <person name="Serrano V."/>
            <person name="Zagulski M."/>
            <person name="Dessen P."/>
            <person name="Betermier M."/>
            <person name="Weissenbach J."/>
            <person name="Scarpelli C."/>
            <person name="Schachter V."/>
            <person name="Sperling L."/>
            <person name="Meyer E."/>
            <person name="Cohen J."/>
            <person name="Wincker P."/>
        </authorList>
    </citation>
    <scope>NUCLEOTIDE SEQUENCE [LARGE SCALE GENOMIC DNA]</scope>
    <source>
        <strain evidence="3 4">Stock d4-2</strain>
    </source>
</reference>
<evidence type="ECO:0000313" key="3">
    <source>
        <dbReference type="EMBL" id="CAK92087.1"/>
    </source>
</evidence>
<dbReference type="GO" id="GO:0003723">
    <property type="term" value="F:RNA binding"/>
    <property type="evidence" value="ECO:0007669"/>
    <property type="project" value="UniProtKB-UniRule"/>
</dbReference>
<protein>
    <recommendedName>
        <fullName evidence="2">RRM domain-containing protein</fullName>
    </recommendedName>
</protein>
<dbReference type="EMBL" id="CT868666">
    <property type="protein sequence ID" value="CAK92087.1"/>
    <property type="molecule type" value="Genomic_DNA"/>
</dbReference>
<dbReference type="InParanoid" id="A0E9X0"/>
<dbReference type="InterPro" id="IPR035979">
    <property type="entry name" value="RBD_domain_sf"/>
</dbReference>
<proteinExistence type="predicted"/>
<dbReference type="HOGENOM" id="CLU_179645_0_0_1"/>
<dbReference type="RefSeq" id="XP_001459484.1">
    <property type="nucleotide sequence ID" value="XM_001459447.1"/>
</dbReference>
<dbReference type="Pfam" id="PF00076">
    <property type="entry name" value="RRM_1"/>
    <property type="match status" value="1"/>
</dbReference>